<dbReference type="Pfam" id="PF00196">
    <property type="entry name" value="GerE"/>
    <property type="match status" value="1"/>
</dbReference>
<dbReference type="Proteomes" id="UP001160499">
    <property type="component" value="Unassembled WGS sequence"/>
</dbReference>
<dbReference type="EMBL" id="JARXVH010000014">
    <property type="protein sequence ID" value="MDH6219916.1"/>
    <property type="molecule type" value="Genomic_DNA"/>
</dbReference>
<dbReference type="Gene3D" id="1.25.40.10">
    <property type="entry name" value="Tetratricopeptide repeat domain"/>
    <property type="match status" value="1"/>
</dbReference>
<reference evidence="5 6" key="1">
    <citation type="submission" date="2023-04" db="EMBL/GenBank/DDBJ databases">
        <title>Forest soil microbial communities from Buena Vista Peninsula, Colon Province, Panama.</title>
        <authorList>
            <person name="Bouskill N."/>
        </authorList>
    </citation>
    <scope>NUCLEOTIDE SEQUENCE [LARGE SCALE GENOMIC DNA]</scope>
    <source>
        <strain evidence="5 6">GGS1</strain>
    </source>
</reference>
<sequence>MGEPGIGKTSLLEAGAKKVKDQGGQARWVLGRPEEAGLAFSGLDALLHPWHKTLAGEDQSLMAWAALGAAAWALDETEMAVHLLGTMLEIYRQASTAGANATVASAHALALFEVGRWPAALASLSESDRAASAVGGMELATVSNHILASALAAVRGDSERAKQTLADAVRDYDLRGTRTFDVRARQASALAALAEGDHEAAYFHLSRYFHHDGSPVHFHSSFHGLGDLAAGAVRTGRSEEARVTLDTAMRHLPAKISLRLRLILCRAQGLLADDATRTEELLREAAANPDGDQWPFERALALADLGEWLRRRQRPADARAPLGEALELFQGLGAVPWTTRTAAELRATGVDTAEGRRPDATMELTPQQLAIVQLAAQGLSNKEIAARLFLSPRTVGFHLNRAFPKLGVTSRFQLRDVVA</sequence>
<proteinExistence type="predicted"/>
<dbReference type="PROSITE" id="PS00622">
    <property type="entry name" value="HTH_LUXR_1"/>
    <property type="match status" value="1"/>
</dbReference>
<evidence type="ECO:0000256" key="2">
    <source>
        <dbReference type="ARBA" id="ARBA00023125"/>
    </source>
</evidence>
<keyword evidence="2 5" id="KW-0238">DNA-binding</keyword>
<dbReference type="SUPFAM" id="SSF48452">
    <property type="entry name" value="TPR-like"/>
    <property type="match status" value="1"/>
</dbReference>
<dbReference type="InterPro" id="IPR016032">
    <property type="entry name" value="Sig_transdc_resp-reg_C-effctor"/>
</dbReference>
<evidence type="ECO:0000256" key="3">
    <source>
        <dbReference type="ARBA" id="ARBA00023163"/>
    </source>
</evidence>
<dbReference type="CDD" id="cd06170">
    <property type="entry name" value="LuxR_C_like"/>
    <property type="match status" value="1"/>
</dbReference>
<evidence type="ECO:0000256" key="1">
    <source>
        <dbReference type="ARBA" id="ARBA00023015"/>
    </source>
</evidence>
<keyword evidence="6" id="KW-1185">Reference proteome</keyword>
<dbReference type="PROSITE" id="PS50043">
    <property type="entry name" value="HTH_LUXR_2"/>
    <property type="match status" value="1"/>
</dbReference>
<evidence type="ECO:0000313" key="5">
    <source>
        <dbReference type="EMBL" id="MDH6219916.1"/>
    </source>
</evidence>
<name>A0ABT6LUF3_9ACTN</name>
<dbReference type="InterPro" id="IPR000792">
    <property type="entry name" value="Tscrpt_reg_LuxR_C"/>
</dbReference>
<accession>A0ABT6LUF3</accession>
<gene>
    <name evidence="5" type="ORF">M2283_007255</name>
</gene>
<comment type="caution">
    <text evidence="5">The sequence shown here is derived from an EMBL/GenBank/DDBJ whole genome shotgun (WGS) entry which is preliminary data.</text>
</comment>
<dbReference type="SMART" id="SM00421">
    <property type="entry name" value="HTH_LUXR"/>
    <property type="match status" value="1"/>
</dbReference>
<dbReference type="PANTHER" id="PTHR44688:SF16">
    <property type="entry name" value="DNA-BINDING TRANSCRIPTIONAL ACTIVATOR DEVR_DOSR"/>
    <property type="match status" value="1"/>
</dbReference>
<dbReference type="PANTHER" id="PTHR44688">
    <property type="entry name" value="DNA-BINDING TRANSCRIPTIONAL ACTIVATOR DEVR_DOSR"/>
    <property type="match status" value="1"/>
</dbReference>
<dbReference type="PRINTS" id="PR00038">
    <property type="entry name" value="HTHLUXR"/>
</dbReference>
<dbReference type="InterPro" id="IPR011990">
    <property type="entry name" value="TPR-like_helical_dom_sf"/>
</dbReference>
<dbReference type="Gene3D" id="1.10.10.10">
    <property type="entry name" value="Winged helix-like DNA-binding domain superfamily/Winged helix DNA-binding domain"/>
    <property type="match status" value="1"/>
</dbReference>
<dbReference type="InterPro" id="IPR036388">
    <property type="entry name" value="WH-like_DNA-bd_sf"/>
</dbReference>
<evidence type="ECO:0000259" key="4">
    <source>
        <dbReference type="PROSITE" id="PS50043"/>
    </source>
</evidence>
<dbReference type="SUPFAM" id="SSF46894">
    <property type="entry name" value="C-terminal effector domain of the bipartite response regulators"/>
    <property type="match status" value="1"/>
</dbReference>
<organism evidence="5 6">
    <name type="scientific">Streptomyces pseudovenezuelae</name>
    <dbReference type="NCBI Taxonomy" id="67350"/>
    <lineage>
        <taxon>Bacteria</taxon>
        <taxon>Bacillati</taxon>
        <taxon>Actinomycetota</taxon>
        <taxon>Actinomycetes</taxon>
        <taxon>Kitasatosporales</taxon>
        <taxon>Streptomycetaceae</taxon>
        <taxon>Streptomyces</taxon>
        <taxon>Streptomyces aurantiacus group</taxon>
    </lineage>
</organism>
<protein>
    <submittedName>
        <fullName evidence="5">DNA-binding CsgD family transcriptional regulator</fullName>
    </submittedName>
</protein>
<feature type="domain" description="HTH luxR-type" evidence="4">
    <location>
        <begin position="357"/>
        <end position="419"/>
    </location>
</feature>
<evidence type="ECO:0000313" key="6">
    <source>
        <dbReference type="Proteomes" id="UP001160499"/>
    </source>
</evidence>
<dbReference type="RefSeq" id="WP_280880699.1">
    <property type="nucleotide sequence ID" value="NZ_JARXVH010000014.1"/>
</dbReference>
<keyword evidence="1" id="KW-0805">Transcription regulation</keyword>
<keyword evidence="3" id="KW-0804">Transcription</keyword>
<dbReference type="GO" id="GO:0003677">
    <property type="term" value="F:DNA binding"/>
    <property type="evidence" value="ECO:0007669"/>
    <property type="project" value="UniProtKB-KW"/>
</dbReference>